<dbReference type="InterPro" id="IPR023885">
    <property type="entry name" value="4Fe4S-binding_SPASM_dom"/>
</dbReference>
<dbReference type="InterPro" id="IPR013785">
    <property type="entry name" value="Aldolase_TIM"/>
</dbReference>
<sequence length="422" mass="48289">MKLADLPLNRHALVKRDEQVFSRRETDNKLFLLRPVYGKPPVVQLLDEPALSVWTRIGNAGATIEELFSFIHEHPCLAALSYLLRNQFIACEPEIIMPPIPRESDIRIHRNPWDYQFDTMTLESPWFALWELTEYCPLKEKCSFCYRPKEEVPEPNLLRRNRVIDQLIQAKIPWITLLGGEPLAFEPIYDVVRKLRSHKMFVKMITNGVLVNGKNARLLGEAGLNQIALSLDGLDRELHERSRGKNSFDKTIRAMKLLKETVPLVSISLTVSNKVFEQLDRLADFCEEHEIPEVYISPLRATMNTQFPEGISTMTPEQQAGLTDKVAACNRDWLDVILIRECSCGRSSCVIHCDGTFSPCPFAQGHYGNIYEEDLLEMWGRATGVASRIGRLIPGKFCFRRHELEAVESLEKIAWRGPASDQ</sequence>
<dbReference type="InterPro" id="IPR058240">
    <property type="entry name" value="rSAM_sf"/>
</dbReference>
<dbReference type="GO" id="GO:0046872">
    <property type="term" value="F:metal ion binding"/>
    <property type="evidence" value="ECO:0007669"/>
    <property type="project" value="UniProtKB-KW"/>
</dbReference>
<evidence type="ECO:0000313" key="7">
    <source>
        <dbReference type="EMBL" id="VFK47394.1"/>
    </source>
</evidence>
<comment type="cofactor">
    <cofactor evidence="1">
        <name>[4Fe-4S] cluster</name>
        <dbReference type="ChEBI" id="CHEBI:49883"/>
    </cofactor>
</comment>
<dbReference type="Pfam" id="PF04055">
    <property type="entry name" value="Radical_SAM"/>
    <property type="match status" value="1"/>
</dbReference>
<dbReference type="Pfam" id="PF13186">
    <property type="entry name" value="SPASM"/>
    <property type="match status" value="1"/>
</dbReference>
<keyword evidence="4" id="KW-0408">Iron</keyword>
<keyword evidence="5" id="KW-0411">Iron-sulfur</keyword>
<dbReference type="PANTHER" id="PTHR11228:SF7">
    <property type="entry name" value="PQQA PEPTIDE CYCLASE"/>
    <property type="match status" value="1"/>
</dbReference>
<evidence type="ECO:0000259" key="6">
    <source>
        <dbReference type="PROSITE" id="PS51918"/>
    </source>
</evidence>
<organism evidence="7">
    <name type="scientific">Candidatus Kentrum sp. SD</name>
    <dbReference type="NCBI Taxonomy" id="2126332"/>
    <lineage>
        <taxon>Bacteria</taxon>
        <taxon>Pseudomonadati</taxon>
        <taxon>Pseudomonadota</taxon>
        <taxon>Gammaproteobacteria</taxon>
        <taxon>Candidatus Kentrum</taxon>
    </lineage>
</organism>
<dbReference type="GO" id="GO:0003824">
    <property type="term" value="F:catalytic activity"/>
    <property type="evidence" value="ECO:0007669"/>
    <property type="project" value="InterPro"/>
</dbReference>
<dbReference type="PANTHER" id="PTHR11228">
    <property type="entry name" value="RADICAL SAM DOMAIN PROTEIN"/>
    <property type="match status" value="1"/>
</dbReference>
<evidence type="ECO:0000256" key="5">
    <source>
        <dbReference type="ARBA" id="ARBA00023014"/>
    </source>
</evidence>
<dbReference type="EMBL" id="CAADFU010000094">
    <property type="protein sequence ID" value="VFK47394.1"/>
    <property type="molecule type" value="Genomic_DNA"/>
</dbReference>
<accession>A0A450Z0S4</accession>
<evidence type="ECO:0000256" key="3">
    <source>
        <dbReference type="ARBA" id="ARBA00022723"/>
    </source>
</evidence>
<evidence type="ECO:0000256" key="4">
    <source>
        <dbReference type="ARBA" id="ARBA00023004"/>
    </source>
</evidence>
<evidence type="ECO:0000256" key="1">
    <source>
        <dbReference type="ARBA" id="ARBA00001966"/>
    </source>
</evidence>
<dbReference type="SFLD" id="SFLDG01386">
    <property type="entry name" value="main_SPASM_domain-containing"/>
    <property type="match status" value="1"/>
</dbReference>
<keyword evidence="3" id="KW-0479">Metal-binding</keyword>
<gene>
    <name evidence="7" type="ORF">BECKSD772E_GA0070983_10945</name>
</gene>
<reference evidence="7" key="1">
    <citation type="submission" date="2019-02" db="EMBL/GenBank/DDBJ databases">
        <authorList>
            <person name="Gruber-Vodicka R. H."/>
            <person name="Seah K. B. B."/>
        </authorList>
    </citation>
    <scope>NUCLEOTIDE SEQUENCE</scope>
    <source>
        <strain evidence="7">BECK_S1320</strain>
    </source>
</reference>
<feature type="domain" description="Radical SAM core" evidence="6">
    <location>
        <begin position="122"/>
        <end position="335"/>
    </location>
</feature>
<proteinExistence type="predicted"/>
<dbReference type="SFLD" id="SFLDG01067">
    <property type="entry name" value="SPASM/twitch_domain_containing"/>
    <property type="match status" value="1"/>
</dbReference>
<dbReference type="InterPro" id="IPR007197">
    <property type="entry name" value="rSAM"/>
</dbReference>
<dbReference type="SUPFAM" id="SSF102114">
    <property type="entry name" value="Radical SAM enzymes"/>
    <property type="match status" value="1"/>
</dbReference>
<dbReference type="AlphaFoldDB" id="A0A450Z0S4"/>
<dbReference type="CDD" id="cd01335">
    <property type="entry name" value="Radical_SAM"/>
    <property type="match status" value="1"/>
</dbReference>
<dbReference type="PROSITE" id="PS51918">
    <property type="entry name" value="RADICAL_SAM"/>
    <property type="match status" value="1"/>
</dbReference>
<dbReference type="GO" id="GO:0051536">
    <property type="term" value="F:iron-sulfur cluster binding"/>
    <property type="evidence" value="ECO:0007669"/>
    <property type="project" value="UniProtKB-KW"/>
</dbReference>
<dbReference type="InterPro" id="IPR006638">
    <property type="entry name" value="Elp3/MiaA/NifB-like_rSAM"/>
</dbReference>
<name>A0A450Z0S4_9GAMM</name>
<dbReference type="CDD" id="cd21109">
    <property type="entry name" value="SPASM"/>
    <property type="match status" value="1"/>
</dbReference>
<dbReference type="InterPro" id="IPR050377">
    <property type="entry name" value="Radical_SAM_PqqE_MftC-like"/>
</dbReference>
<protein>
    <submittedName>
        <fullName evidence="7">Radical SAM superfamily enzyme, MoaA/NifB/PqqE/SkfB family</fullName>
    </submittedName>
</protein>
<keyword evidence="2" id="KW-0949">S-adenosyl-L-methionine</keyword>
<evidence type="ECO:0000256" key="2">
    <source>
        <dbReference type="ARBA" id="ARBA00022691"/>
    </source>
</evidence>
<dbReference type="SFLD" id="SFLDS00029">
    <property type="entry name" value="Radical_SAM"/>
    <property type="match status" value="1"/>
</dbReference>
<dbReference type="Gene3D" id="3.20.20.70">
    <property type="entry name" value="Aldolase class I"/>
    <property type="match status" value="1"/>
</dbReference>
<dbReference type="SMART" id="SM00729">
    <property type="entry name" value="Elp3"/>
    <property type="match status" value="1"/>
</dbReference>